<sequence>MHIDPSLLDHFAIVLVNPKFAENIGAAARIAYNMGLSRLILVRDSPPDYETMAKMATHKAVHLIDTMERHATLEQALAPFSIVIGTTARRGRQRLLEKNPRTVVEELLPQIASNQIAFVFGPENYGLSNDDLKYCQMTSAIPTADFSSLNLAQAVAIHCYELYYGIIHTQKDMKPAPQFASTFELEGMYSHIETVLLRINFLHEKSHTYWMNNIRQLLNRIRLTSKDTNIIRGVCRQFLWHQSLTDVKPSQEDNPT</sequence>
<gene>
    <name evidence="5" type="primary">trmJ</name>
    <name evidence="7" type="ORF">HNQ81_002679</name>
</gene>
<reference evidence="7 8" key="1">
    <citation type="submission" date="2020-08" db="EMBL/GenBank/DDBJ databases">
        <title>Genomic Encyclopedia of Type Strains, Phase IV (KMG-IV): sequencing the most valuable type-strain genomes for metagenomic binning, comparative biology and taxonomic classification.</title>
        <authorList>
            <person name="Goeker M."/>
        </authorList>
    </citation>
    <scope>NUCLEOTIDE SEQUENCE [LARGE SCALE GENOMIC DNA]</scope>
    <source>
        <strain evidence="7 8">DSM 28570</strain>
    </source>
</reference>
<dbReference type="Pfam" id="PF00588">
    <property type="entry name" value="SpoU_methylase"/>
    <property type="match status" value="1"/>
</dbReference>
<dbReference type="InterPro" id="IPR029026">
    <property type="entry name" value="tRNA_m1G_MTases_N"/>
</dbReference>
<dbReference type="PANTHER" id="PTHR42786">
    <property type="entry name" value="TRNA/RRNA METHYLTRANSFERASE"/>
    <property type="match status" value="1"/>
</dbReference>
<keyword evidence="2 5" id="KW-0489">Methyltransferase</keyword>
<evidence type="ECO:0000256" key="1">
    <source>
        <dbReference type="ARBA" id="ARBA00007228"/>
    </source>
</evidence>
<comment type="subcellular location">
    <subcellularLocation>
        <location evidence="5">Cytoplasm</location>
    </subcellularLocation>
</comment>
<keyword evidence="5" id="KW-0963">Cytoplasm</keyword>
<proteinExistence type="inferred from homology"/>
<evidence type="ECO:0000259" key="6">
    <source>
        <dbReference type="Pfam" id="PF00588"/>
    </source>
</evidence>
<keyword evidence="5" id="KW-0819">tRNA processing</keyword>
<dbReference type="AlphaFoldDB" id="A0A840V276"/>
<dbReference type="PANTHER" id="PTHR42786:SF2">
    <property type="entry name" value="TRNA (CYTIDINE_URIDINE-2'-O-)-METHYLTRANSFERASE TRMJ"/>
    <property type="match status" value="1"/>
</dbReference>
<dbReference type="Gene3D" id="3.40.1280.10">
    <property type="match status" value="1"/>
</dbReference>
<dbReference type="GO" id="GO:0160206">
    <property type="term" value="F:tRNA (cytidine(32)/uridine(32)-2'-O)-methyltransferase activity"/>
    <property type="evidence" value="ECO:0007669"/>
    <property type="project" value="UniProtKB-EC"/>
</dbReference>
<comment type="function">
    <text evidence="5">Catalyzes the formation of 2'O-methylated cytidine (Cm32) or 2'O-methylated uridine (Um32) at position 32 in tRNA.</text>
</comment>
<dbReference type="GO" id="GO:0005829">
    <property type="term" value="C:cytosol"/>
    <property type="evidence" value="ECO:0007669"/>
    <property type="project" value="TreeGrafter"/>
</dbReference>
<dbReference type="SUPFAM" id="SSF75217">
    <property type="entry name" value="alpha/beta knot"/>
    <property type="match status" value="1"/>
</dbReference>
<feature type="domain" description="tRNA/rRNA methyltransferase SpoU type" evidence="6">
    <location>
        <begin position="11"/>
        <end position="160"/>
    </location>
</feature>
<evidence type="ECO:0000256" key="4">
    <source>
        <dbReference type="ARBA" id="ARBA00022691"/>
    </source>
</evidence>
<protein>
    <recommendedName>
        <fullName evidence="5">tRNA (cytidine/uridine-2'-O-)-methyltransferase TrmJ</fullName>
        <ecNumber evidence="5">2.1.1.200</ecNumber>
    </recommendedName>
    <alternativeName>
        <fullName evidence="5">tRNA (cytidine(32)/uridine(32)-2'-O)-methyltransferase</fullName>
    </alternativeName>
    <alternativeName>
        <fullName evidence="5">tRNA Cm32/Um32 methyltransferase</fullName>
    </alternativeName>
</protein>
<dbReference type="InterPro" id="IPR004384">
    <property type="entry name" value="RNA_MeTrfase_TrmJ/LasT"/>
</dbReference>
<dbReference type="EMBL" id="JACHEO010000017">
    <property type="protein sequence ID" value="MBB5348938.1"/>
    <property type="molecule type" value="Genomic_DNA"/>
</dbReference>
<keyword evidence="4 5" id="KW-0949">S-adenosyl-L-methionine</keyword>
<dbReference type="InterPro" id="IPR001537">
    <property type="entry name" value="SpoU_MeTrfase"/>
</dbReference>
<dbReference type="GO" id="GO:0002128">
    <property type="term" value="P:tRNA nucleoside ribose methylation"/>
    <property type="evidence" value="ECO:0007669"/>
    <property type="project" value="TreeGrafter"/>
</dbReference>
<comment type="similarity">
    <text evidence="1">Belongs to the class IV-like SAM-binding methyltransferase superfamily. RNA methyltransferase TrmH family.</text>
</comment>
<dbReference type="Gene3D" id="1.10.8.590">
    <property type="match status" value="1"/>
</dbReference>
<comment type="catalytic activity">
    <reaction evidence="5">
        <text>cytidine(32) in tRNA + S-adenosyl-L-methionine = 2'-O-methylcytidine(32) in tRNA + S-adenosyl-L-homocysteine + H(+)</text>
        <dbReference type="Rhea" id="RHEA:42932"/>
        <dbReference type="Rhea" id="RHEA-COMP:10288"/>
        <dbReference type="Rhea" id="RHEA-COMP:10289"/>
        <dbReference type="ChEBI" id="CHEBI:15378"/>
        <dbReference type="ChEBI" id="CHEBI:57856"/>
        <dbReference type="ChEBI" id="CHEBI:59789"/>
        <dbReference type="ChEBI" id="CHEBI:74495"/>
        <dbReference type="ChEBI" id="CHEBI:82748"/>
        <dbReference type="EC" id="2.1.1.200"/>
    </reaction>
</comment>
<dbReference type="PIRSF" id="PIRSF004808">
    <property type="entry name" value="LasT"/>
    <property type="match status" value="1"/>
</dbReference>
<evidence type="ECO:0000313" key="7">
    <source>
        <dbReference type="EMBL" id="MBB5348938.1"/>
    </source>
</evidence>
<evidence type="ECO:0000256" key="3">
    <source>
        <dbReference type="ARBA" id="ARBA00022679"/>
    </source>
</evidence>
<dbReference type="GO" id="GO:0003723">
    <property type="term" value="F:RNA binding"/>
    <property type="evidence" value="ECO:0007669"/>
    <property type="project" value="InterPro"/>
</dbReference>
<dbReference type="InterPro" id="IPR029028">
    <property type="entry name" value="Alpha/beta_knot_MTases"/>
</dbReference>
<evidence type="ECO:0000256" key="5">
    <source>
        <dbReference type="RuleBase" id="RU362024"/>
    </source>
</evidence>
<name>A0A840V276_9BACT</name>
<dbReference type="RefSeq" id="WP_183351755.1">
    <property type="nucleotide sequence ID" value="NZ_JACHEO010000017.1"/>
</dbReference>
<accession>A0A840V276</accession>
<comment type="catalytic activity">
    <reaction evidence="5">
        <text>uridine(32) in tRNA + S-adenosyl-L-methionine = 2'-O-methyluridine(32) in tRNA + S-adenosyl-L-homocysteine + H(+)</text>
        <dbReference type="Rhea" id="RHEA:42936"/>
        <dbReference type="Rhea" id="RHEA-COMP:10107"/>
        <dbReference type="Rhea" id="RHEA-COMP:10290"/>
        <dbReference type="ChEBI" id="CHEBI:15378"/>
        <dbReference type="ChEBI" id="CHEBI:57856"/>
        <dbReference type="ChEBI" id="CHEBI:59789"/>
        <dbReference type="ChEBI" id="CHEBI:65315"/>
        <dbReference type="ChEBI" id="CHEBI:74478"/>
        <dbReference type="EC" id="2.1.1.200"/>
    </reaction>
</comment>
<keyword evidence="3 7" id="KW-0808">Transferase</keyword>
<evidence type="ECO:0000256" key="2">
    <source>
        <dbReference type="ARBA" id="ARBA00022603"/>
    </source>
</evidence>
<comment type="subunit">
    <text evidence="5">Homodimer.</text>
</comment>
<dbReference type="CDD" id="cd18093">
    <property type="entry name" value="SpoU-like_TrmJ"/>
    <property type="match status" value="1"/>
</dbReference>
<dbReference type="NCBIfam" id="TIGR00050">
    <property type="entry name" value="rRNA_methyl_1"/>
    <property type="match status" value="1"/>
</dbReference>
<organism evidence="7 8">
    <name type="scientific">Desulfoprunum benzoelyticum</name>
    <dbReference type="NCBI Taxonomy" id="1506996"/>
    <lineage>
        <taxon>Bacteria</taxon>
        <taxon>Pseudomonadati</taxon>
        <taxon>Thermodesulfobacteriota</taxon>
        <taxon>Desulfobulbia</taxon>
        <taxon>Desulfobulbales</taxon>
        <taxon>Desulfobulbaceae</taxon>
        <taxon>Desulfoprunum</taxon>
    </lineage>
</organism>
<dbReference type="Proteomes" id="UP000539642">
    <property type="component" value="Unassembled WGS sequence"/>
</dbReference>
<dbReference type="EC" id="2.1.1.200" evidence="5"/>
<keyword evidence="8" id="KW-1185">Reference proteome</keyword>
<evidence type="ECO:0000313" key="8">
    <source>
        <dbReference type="Proteomes" id="UP000539642"/>
    </source>
</evidence>
<comment type="caution">
    <text evidence="7">The sequence shown here is derived from an EMBL/GenBank/DDBJ whole genome shotgun (WGS) entry which is preliminary data.</text>
</comment>